<reference evidence="2 3" key="1">
    <citation type="submission" date="2023-12" db="EMBL/GenBank/DDBJ databases">
        <title>Baltic Sea Cyanobacteria.</title>
        <authorList>
            <person name="Delbaje E."/>
            <person name="Fewer D.P."/>
            <person name="Shishido T.K."/>
        </authorList>
    </citation>
    <scope>NUCLEOTIDE SEQUENCE [LARGE SCALE GENOMIC DNA]</scope>
    <source>
        <strain evidence="2 3">UHCC-0300</strain>
    </source>
</reference>
<proteinExistence type="predicted"/>
<sequence length="142" mass="14953">MNAITPPPNFPSLWVGIGCQKGSSRKLIATAIETVFQQHQLPENAIAGLATIDNKASEIGLTEFCRLHNFPLKIFSADILATVPVPNPSKIPQKTVGTPSVAEAAAILAASHITPDLGIILVPKHIFRLQGELGAVTIAVAC</sequence>
<evidence type="ECO:0000313" key="3">
    <source>
        <dbReference type="Proteomes" id="UP001302120"/>
    </source>
</evidence>
<name>A0ABU5UJ18_9CYAN</name>
<keyword evidence="3" id="KW-1185">Reference proteome</keyword>
<dbReference type="Gene3D" id="3.30.420.180">
    <property type="entry name" value="CobE/GbiG C-terminal domain"/>
    <property type="match status" value="1"/>
</dbReference>
<dbReference type="Proteomes" id="UP001302120">
    <property type="component" value="Unassembled WGS sequence"/>
</dbReference>
<dbReference type="PANTHER" id="PTHR37477">
    <property type="entry name" value="COBALT-PRECORRIN-5A HYDROLASE"/>
    <property type="match status" value="1"/>
</dbReference>
<dbReference type="RefSeq" id="WP_323197865.1">
    <property type="nucleotide sequence ID" value="NZ_JAYGHG010000047.1"/>
</dbReference>
<comment type="caution">
    <text evidence="2">The sequence shown here is derived from an EMBL/GenBank/DDBJ whole genome shotgun (WGS) entry which is preliminary data.</text>
</comment>
<evidence type="ECO:0000259" key="1">
    <source>
        <dbReference type="Pfam" id="PF01890"/>
    </source>
</evidence>
<gene>
    <name evidence="2" type="ORF">VB620_19770</name>
</gene>
<dbReference type="Pfam" id="PF01890">
    <property type="entry name" value="CbiG_C"/>
    <property type="match status" value="1"/>
</dbReference>
<feature type="domain" description="CobE/GbiG C-terminal" evidence="1">
    <location>
        <begin position="13"/>
        <end position="141"/>
    </location>
</feature>
<evidence type="ECO:0000313" key="2">
    <source>
        <dbReference type="EMBL" id="MEA5583568.1"/>
    </source>
</evidence>
<dbReference type="SUPFAM" id="SSF159664">
    <property type="entry name" value="CobE/GbiG C-terminal domain-like"/>
    <property type="match status" value="1"/>
</dbReference>
<dbReference type="PANTHER" id="PTHR37477:SF1">
    <property type="entry name" value="COBALT-PRECORRIN-5A HYDROLASE"/>
    <property type="match status" value="1"/>
</dbReference>
<dbReference type="InterPro" id="IPR052553">
    <property type="entry name" value="CbiG_hydrolase"/>
</dbReference>
<dbReference type="InterPro" id="IPR036518">
    <property type="entry name" value="CobE/GbiG_C_sf"/>
</dbReference>
<organism evidence="2 3">
    <name type="scientific">Nodularia harveyana UHCC-0300</name>
    <dbReference type="NCBI Taxonomy" id="2974287"/>
    <lineage>
        <taxon>Bacteria</taxon>
        <taxon>Bacillati</taxon>
        <taxon>Cyanobacteriota</taxon>
        <taxon>Cyanophyceae</taxon>
        <taxon>Nostocales</taxon>
        <taxon>Nodulariaceae</taxon>
        <taxon>Nodularia</taxon>
    </lineage>
</organism>
<accession>A0ABU5UJ18</accession>
<dbReference type="EMBL" id="JAYGHG010000047">
    <property type="protein sequence ID" value="MEA5583568.1"/>
    <property type="molecule type" value="Genomic_DNA"/>
</dbReference>
<protein>
    <submittedName>
        <fullName evidence="2">Cobalamin biosynthesis protein</fullName>
    </submittedName>
</protein>
<dbReference type="InterPro" id="IPR002750">
    <property type="entry name" value="CobE/GbiG_C"/>
</dbReference>